<dbReference type="GO" id="GO:0006508">
    <property type="term" value="P:proteolysis"/>
    <property type="evidence" value="ECO:0007669"/>
    <property type="project" value="InterPro"/>
</dbReference>
<evidence type="ECO:0000313" key="1">
    <source>
        <dbReference type="EMBL" id="ABR17231.1"/>
    </source>
</evidence>
<dbReference type="PANTHER" id="PTHR33471:SF1">
    <property type="entry name" value="OS01G0382700 PROTEIN"/>
    <property type="match status" value="1"/>
</dbReference>
<name>B8LNK1_PICSI</name>
<accession>B8LNK1</accession>
<dbReference type="SUPFAM" id="SSF140990">
    <property type="entry name" value="FtsH protease domain-like"/>
    <property type="match status" value="1"/>
</dbReference>
<dbReference type="GO" id="GO:0004222">
    <property type="term" value="F:metalloendopeptidase activity"/>
    <property type="evidence" value="ECO:0007669"/>
    <property type="project" value="InterPro"/>
</dbReference>
<sequence>MSGQQAMAKPIPRPHRLLSSNSNRYPLSKPWCLHACTPPHQCSRIIVLCVLNGGVDTSGRKEALRKLDLELERGNEREAFSIITSLQGKPGGLRGFGAARQVPQKIYSLEDLRLNKIDTTCLLSPVDTTLGGVRRNLQIAAVVGGVATWNTLGLNQSELLAILLAFLTLGTLDQVVNGGGVEALIVDTIGRFLSKKYRDRVAQHEAGHFLIAYLLGILPKGYTLSSLDALKKERTLNVQAGTAFVDFQFLEEVKSGKLSSGTLSNYSCIALAGVAAEYLLFGLAEGGLADIQQLDNLLKSLGFTQKKADSQIRWAVLNTITLLRRHEQARSKLAEAMDFSKSVGDCIDTIENELMNAMDI</sequence>
<evidence type="ECO:0008006" key="2">
    <source>
        <dbReference type="Google" id="ProtNLM"/>
    </source>
</evidence>
<organism evidence="1">
    <name type="scientific">Picea sitchensis</name>
    <name type="common">Sitka spruce</name>
    <name type="synonym">Pinus sitchensis</name>
    <dbReference type="NCBI Taxonomy" id="3332"/>
    <lineage>
        <taxon>Eukaryota</taxon>
        <taxon>Viridiplantae</taxon>
        <taxon>Streptophyta</taxon>
        <taxon>Embryophyta</taxon>
        <taxon>Tracheophyta</taxon>
        <taxon>Spermatophyta</taxon>
        <taxon>Pinopsida</taxon>
        <taxon>Pinidae</taxon>
        <taxon>Conifers I</taxon>
        <taxon>Pinales</taxon>
        <taxon>Pinaceae</taxon>
        <taxon>Picea</taxon>
    </lineage>
</organism>
<dbReference type="InterPro" id="IPR037219">
    <property type="entry name" value="Peptidase_M41-like"/>
</dbReference>
<dbReference type="PANTHER" id="PTHR33471">
    <property type="entry name" value="ATP-DEPENDENT ZINC METALLOPROTEASE-RELATED"/>
    <property type="match status" value="1"/>
</dbReference>
<dbReference type="GO" id="GO:0004176">
    <property type="term" value="F:ATP-dependent peptidase activity"/>
    <property type="evidence" value="ECO:0007669"/>
    <property type="project" value="InterPro"/>
</dbReference>
<reference evidence="1" key="1">
    <citation type="submission" date="2007-06" db="EMBL/GenBank/DDBJ databases">
        <title>Full length cDNA sequences from Sitka Spruce (Picea sitchensis).</title>
        <authorList>
            <person name="Ralph S.G."/>
            <person name="Chun H.E."/>
            <person name="Liao N."/>
            <person name="Ali J."/>
            <person name="Reid K."/>
            <person name="Kolosova N."/>
            <person name="Cooper N."/>
            <person name="Cullis C."/>
            <person name="Jancsik S."/>
            <person name="Moore R."/>
            <person name="Mayo M."/>
            <person name="Wagner S."/>
            <person name="Holt R.A."/>
            <person name="Jones S.J.M."/>
            <person name="Marra M.A."/>
            <person name="Ritland C.E."/>
            <person name="Ritland K."/>
            <person name="Bohlmann J."/>
        </authorList>
    </citation>
    <scope>NUCLEOTIDE SEQUENCE</scope>
    <source>
        <tissue evidence="1">Green portion of the leader tissue</tissue>
    </source>
</reference>
<dbReference type="FunFam" id="1.20.58.760:FF:000009">
    <property type="entry name" value="Translation initiation factor 3 subunit I"/>
    <property type="match status" value="1"/>
</dbReference>
<dbReference type="GO" id="GO:0005524">
    <property type="term" value="F:ATP binding"/>
    <property type="evidence" value="ECO:0007669"/>
    <property type="project" value="InterPro"/>
</dbReference>
<dbReference type="Gene3D" id="1.20.58.760">
    <property type="entry name" value="Peptidase M41"/>
    <property type="match status" value="1"/>
</dbReference>
<protein>
    <recommendedName>
        <fullName evidence="2">Peptidase M41 domain-containing protein</fullName>
    </recommendedName>
</protein>
<dbReference type="EMBL" id="EF677407">
    <property type="protein sequence ID" value="ABR17231.1"/>
    <property type="molecule type" value="mRNA"/>
</dbReference>
<proteinExistence type="evidence at transcript level"/>
<dbReference type="AlphaFoldDB" id="B8LNK1"/>